<dbReference type="eggNOG" id="COG5480">
    <property type="taxonomic scope" value="Bacteria"/>
</dbReference>
<dbReference type="AlphaFoldDB" id="C6XQ51"/>
<proteinExistence type="predicted"/>
<keyword evidence="3" id="KW-1185">Reference proteome</keyword>
<dbReference type="HOGENOM" id="CLU_798957_0_0_5"/>
<accession>C6XQ51</accession>
<dbReference type="Pfam" id="PF06282">
    <property type="entry name" value="DUF1036"/>
    <property type="match status" value="2"/>
</dbReference>
<dbReference type="SUPFAM" id="SSF47090">
    <property type="entry name" value="PGBD-like"/>
    <property type="match status" value="1"/>
</dbReference>
<protein>
    <recommendedName>
        <fullName evidence="4">Peptidoglycan-binding domain 1 protein</fullName>
    </recommendedName>
</protein>
<evidence type="ECO:0008006" key="4">
    <source>
        <dbReference type="Google" id="ProtNLM"/>
    </source>
</evidence>
<gene>
    <name evidence="2" type="ordered locus">Hbal_0874</name>
</gene>
<reference evidence="3" key="1">
    <citation type="journal article" date="2011" name="J. Bacteriol.">
        <title>Genome sequences of eight morphologically diverse alphaproteobacteria.</title>
        <authorList>
            <consortium name="US DOE Joint Genome Institute"/>
            <person name="Brown P.J."/>
            <person name="Kysela D.T."/>
            <person name="Buechlein A."/>
            <person name="Hemmerich C."/>
            <person name="Brun Y.V."/>
        </authorList>
    </citation>
    <scope>NUCLEOTIDE SEQUENCE [LARGE SCALE GENOMIC DNA]</scope>
    <source>
        <strain evidence="3">ATCC 49814 / DSM 5838 / IFAM 1418</strain>
    </source>
</reference>
<dbReference type="InterPro" id="IPR009380">
    <property type="entry name" value="DUF1036"/>
</dbReference>
<name>C6XQ51_HIRBI</name>
<dbReference type="InterPro" id="IPR036365">
    <property type="entry name" value="PGBD-like_sf"/>
</dbReference>
<keyword evidence="1" id="KW-0732">Signal</keyword>
<dbReference type="KEGG" id="hba:Hbal_0874"/>
<sequence>MVLEHLSLKYFRTAVFLAFATTMFAIFSPFAQAQSNANGWRLCNETSFVLEASTGRPESAASVVVEGWTRLRPGECRIAIPAPLREGLHYVMARSSSAHHGGQRTWGGDVPLCVDSTGSFAVENPPSCTAMGLEERSFRTVKIENRNNWTTRLTETEPYGIKRSESAGLQRLLKDAGVANTSIDGYVGRRTRGAIAAFLKANNLDSSTSDSTLIDILEEVANNRSRDVGMTICNRTPHRMWTAIGRRRGNGWESRGWWSLDSDACARTIDESLIPTPHYVYAEIETDEGMRHLKVADHIFCIARSKFAIVGREGCEVRAYKEADFIVTESPKDGKLIYEFFDRDFNEEPTEAF</sequence>
<dbReference type="RefSeq" id="WP_015826718.1">
    <property type="nucleotide sequence ID" value="NC_012982.1"/>
</dbReference>
<dbReference type="eggNOG" id="COG3409">
    <property type="taxonomic scope" value="Bacteria"/>
</dbReference>
<feature type="chain" id="PRO_5002974222" description="Peptidoglycan-binding domain 1 protein" evidence="1">
    <location>
        <begin position="34"/>
        <end position="353"/>
    </location>
</feature>
<organism evidence="2 3">
    <name type="scientific">Hirschia baltica (strain ATCC 49814 / DSM 5838 / IFAM 1418)</name>
    <dbReference type="NCBI Taxonomy" id="582402"/>
    <lineage>
        <taxon>Bacteria</taxon>
        <taxon>Pseudomonadati</taxon>
        <taxon>Pseudomonadota</taxon>
        <taxon>Alphaproteobacteria</taxon>
        <taxon>Hyphomonadales</taxon>
        <taxon>Hyphomonadaceae</taxon>
        <taxon>Hirschia</taxon>
    </lineage>
</organism>
<dbReference type="OrthoDB" id="9806840at2"/>
<dbReference type="EMBL" id="CP001678">
    <property type="protein sequence ID" value="ACT58568.1"/>
    <property type="molecule type" value="Genomic_DNA"/>
</dbReference>
<dbReference type="Proteomes" id="UP000002745">
    <property type="component" value="Chromosome"/>
</dbReference>
<feature type="signal peptide" evidence="1">
    <location>
        <begin position="1"/>
        <end position="33"/>
    </location>
</feature>
<evidence type="ECO:0000313" key="2">
    <source>
        <dbReference type="EMBL" id="ACT58568.1"/>
    </source>
</evidence>
<evidence type="ECO:0000313" key="3">
    <source>
        <dbReference type="Proteomes" id="UP000002745"/>
    </source>
</evidence>
<evidence type="ECO:0000256" key="1">
    <source>
        <dbReference type="SAM" id="SignalP"/>
    </source>
</evidence>
<dbReference type="STRING" id="582402.Hbal_0874"/>